<proteinExistence type="predicted"/>
<organism evidence="1 2">
    <name type="scientific">Ananas comosus</name>
    <name type="common">Pineapple</name>
    <name type="synonym">Ananas ananas</name>
    <dbReference type="NCBI Taxonomy" id="4615"/>
    <lineage>
        <taxon>Eukaryota</taxon>
        <taxon>Viridiplantae</taxon>
        <taxon>Streptophyta</taxon>
        <taxon>Embryophyta</taxon>
        <taxon>Tracheophyta</taxon>
        <taxon>Spermatophyta</taxon>
        <taxon>Magnoliopsida</taxon>
        <taxon>Liliopsida</taxon>
        <taxon>Poales</taxon>
        <taxon>Bromeliaceae</taxon>
        <taxon>Bromelioideae</taxon>
        <taxon>Ananas</taxon>
    </lineage>
</organism>
<name>A0A6P5FRY0_ANACO</name>
<dbReference type="PANTHER" id="PTHR43689:SF53">
    <property type="entry name" value="ALPHA_BETA-HYDROLASES SUPERFAMILY PROTEIN"/>
    <property type="match status" value="1"/>
</dbReference>
<dbReference type="GeneID" id="109715587"/>
<dbReference type="PANTHER" id="PTHR43689">
    <property type="entry name" value="HYDROLASE"/>
    <property type="match status" value="1"/>
</dbReference>
<reference evidence="1" key="1">
    <citation type="journal article" date="2015" name="Nat. Genet.">
        <title>The pineapple genome and the evolution of CAM photosynthesis.</title>
        <authorList>
            <person name="Ming R."/>
            <person name="VanBuren R."/>
            <person name="Wai C.M."/>
            <person name="Tang H."/>
            <person name="Schatz M.C."/>
            <person name="Bowers J.E."/>
            <person name="Lyons E."/>
            <person name="Wang M.L."/>
            <person name="Chen J."/>
            <person name="Biggers E."/>
            <person name="Zhang J."/>
            <person name="Huang L."/>
            <person name="Zhang L."/>
            <person name="Miao W."/>
            <person name="Zhang J."/>
            <person name="Ye Z."/>
            <person name="Miao C."/>
            <person name="Lin Z."/>
            <person name="Wang H."/>
            <person name="Zhou H."/>
            <person name="Yim W.C."/>
            <person name="Priest H.D."/>
            <person name="Zheng C."/>
            <person name="Woodhouse M."/>
            <person name="Edger P.P."/>
            <person name="Guyot R."/>
            <person name="Guo H.B."/>
            <person name="Guo H."/>
            <person name="Zheng G."/>
            <person name="Singh R."/>
            <person name="Sharma A."/>
            <person name="Min X."/>
            <person name="Zheng Y."/>
            <person name="Lee H."/>
            <person name="Gurtowski J."/>
            <person name="Sedlazeck F.J."/>
            <person name="Harkess A."/>
            <person name="McKain M.R."/>
            <person name="Liao Z."/>
            <person name="Fang J."/>
            <person name="Liu J."/>
            <person name="Zhang X."/>
            <person name="Zhang Q."/>
            <person name="Hu W."/>
            <person name="Qin Y."/>
            <person name="Wang K."/>
            <person name="Chen L.Y."/>
            <person name="Shirley N."/>
            <person name="Lin Y.R."/>
            <person name="Liu L.Y."/>
            <person name="Hernandez A.G."/>
            <person name="Wright C.L."/>
            <person name="Bulone V."/>
            <person name="Tuskan G.A."/>
            <person name="Heath K."/>
            <person name="Zee F."/>
            <person name="Moore P.H."/>
            <person name="Sunkar R."/>
            <person name="Leebens-Mack J.H."/>
            <person name="Mockler T."/>
            <person name="Bennetzen J.L."/>
            <person name="Freeling M."/>
            <person name="Sankoff D."/>
            <person name="Paterson A.H."/>
            <person name="Zhu X."/>
            <person name="Yang X."/>
            <person name="Smith J.A."/>
            <person name="Cushman J.C."/>
            <person name="Paull R.E."/>
            <person name="Yu Q."/>
        </authorList>
    </citation>
    <scope>NUCLEOTIDE SEQUENCE [LARGE SCALE GENOMIC DNA]</scope>
    <source>
        <strain evidence="1">cv. F153</strain>
    </source>
</reference>
<evidence type="ECO:0000313" key="1">
    <source>
        <dbReference type="Proteomes" id="UP000515123"/>
    </source>
</evidence>
<sequence length="321" mass="37116">MPFDSPLMALARFVGDLGLPRPTPPRRRRRRRRQPRPEFAVGYKIFLFLQHVELARLLHSLSKCWREWSCISFSSWFWGEQVYVIHNIASNLQLCFIGLVGLQAAVVKPQVCKGIVLLDISLRMLHIKKQPWYGRPFIKSFQSLLRNTAVGKLFYNAIATPESVRSILCQCYHDTSAVTDELVQIILQPGLAPGAADVFLEFICYSEGPLPEELLPKVKCPVLVAWGDKDPWEPVELGRAYADFNVVEEFIVLPNVGHCPQVNTLFRYCCIILTGYIFPWLLIFCQKIVWTLPQVYDIYENVRDLQLFDLIIFHQVHDRIR</sequence>
<dbReference type="AlphaFoldDB" id="A0A6P5FRY0"/>
<dbReference type="InterPro" id="IPR029058">
    <property type="entry name" value="AB_hydrolase_fold"/>
</dbReference>
<evidence type="ECO:0000313" key="2">
    <source>
        <dbReference type="RefSeq" id="XP_020096273.1"/>
    </source>
</evidence>
<dbReference type="OrthoDB" id="408373at2759"/>
<dbReference type="Gene3D" id="3.40.50.1820">
    <property type="entry name" value="alpha/beta hydrolase"/>
    <property type="match status" value="1"/>
</dbReference>
<dbReference type="SUPFAM" id="SSF53474">
    <property type="entry name" value="alpha/beta-Hydrolases"/>
    <property type="match status" value="1"/>
</dbReference>
<gene>
    <name evidence="2" type="primary">LOC109715587</name>
</gene>
<reference evidence="2" key="2">
    <citation type="submission" date="2025-08" db="UniProtKB">
        <authorList>
            <consortium name="RefSeq"/>
        </authorList>
    </citation>
    <scope>IDENTIFICATION</scope>
    <source>
        <tissue evidence="2">Leaf</tissue>
    </source>
</reference>
<protein>
    <submittedName>
        <fullName evidence="2">Uncharacterized protein LOC109715587 isoform X4</fullName>
    </submittedName>
</protein>
<keyword evidence="1" id="KW-1185">Reference proteome</keyword>
<accession>A0A6P5FRY0</accession>
<dbReference type="Proteomes" id="UP000515123">
    <property type="component" value="Linkage group 9"/>
</dbReference>
<dbReference type="RefSeq" id="XP_020096273.1">
    <property type="nucleotide sequence ID" value="XM_020240684.1"/>
</dbReference>